<evidence type="ECO:0000313" key="5">
    <source>
        <dbReference type="Proteomes" id="UP000179734"/>
    </source>
</evidence>
<dbReference type="EC" id="1.2.-.-" evidence="4"/>
<dbReference type="SUPFAM" id="SSF51679">
    <property type="entry name" value="Bacterial luciferase-like"/>
    <property type="match status" value="1"/>
</dbReference>
<reference evidence="4" key="3">
    <citation type="submission" date="2018-01" db="EMBL/GenBank/DDBJ databases">
        <authorList>
            <person name="Gaut B.S."/>
            <person name="Morton B.R."/>
            <person name="Clegg M.T."/>
            <person name="Duvall M.R."/>
        </authorList>
    </citation>
    <scope>NUCLEOTIDE SEQUENCE</scope>
    <source>
        <strain evidence="4">ATCC BAA-2683</strain>
    </source>
</reference>
<proteinExistence type="predicted"/>
<evidence type="ECO:0000256" key="1">
    <source>
        <dbReference type="ARBA" id="ARBA00023002"/>
    </source>
</evidence>
<dbReference type="GO" id="GO:0016705">
    <property type="term" value="F:oxidoreductase activity, acting on paired donors, with incorporation or reduction of molecular oxygen"/>
    <property type="evidence" value="ECO:0007669"/>
    <property type="project" value="InterPro"/>
</dbReference>
<protein>
    <submittedName>
        <fullName evidence="4">Phthiodiolone/phenolphthiodiolone dimycocerosates ketoreductase</fullName>
        <ecNumber evidence="4">1.2.-.-</ecNumber>
    </submittedName>
</protein>
<name>A0A1S1NN05_9MYCO</name>
<reference evidence="4 6" key="2">
    <citation type="journal article" date="2017" name="Int. J. Syst. Evol. Microbiol.">
        <title>Mycobacterium talmoniae sp. nov., a slowly growing mycobacterium isolated from human respiratory samples.</title>
        <authorList>
            <person name="Davidson R.M."/>
            <person name="DeGroote M.A."/>
            <person name="Marola J.L."/>
            <person name="Buss S."/>
            <person name="Jones V."/>
            <person name="McNeil M.R."/>
            <person name="Freifeld A.G."/>
            <person name="Elaine Epperson L."/>
            <person name="Hasan N.A."/>
            <person name="Jackson M."/>
            <person name="Iwen P.C."/>
            <person name="Salfinger M."/>
            <person name="Strong M."/>
        </authorList>
    </citation>
    <scope>NUCLEOTIDE SEQUENCE [LARGE SCALE GENOMIC DNA]</scope>
    <source>
        <strain evidence="4 6">ATCC BAA-2683</strain>
    </source>
</reference>
<dbReference type="InterPro" id="IPR036661">
    <property type="entry name" value="Luciferase-like_sf"/>
</dbReference>
<dbReference type="Proteomes" id="UP000179734">
    <property type="component" value="Unassembled WGS sequence"/>
</dbReference>
<organism evidence="3 5">
    <name type="scientific">Mycobacterium talmoniae</name>
    <dbReference type="NCBI Taxonomy" id="1858794"/>
    <lineage>
        <taxon>Bacteria</taxon>
        <taxon>Bacillati</taxon>
        <taxon>Actinomycetota</taxon>
        <taxon>Actinomycetes</taxon>
        <taxon>Mycobacteriales</taxon>
        <taxon>Mycobacteriaceae</taxon>
        <taxon>Mycobacterium</taxon>
    </lineage>
</organism>
<evidence type="ECO:0000313" key="6">
    <source>
        <dbReference type="Proteomes" id="UP000238296"/>
    </source>
</evidence>
<dbReference type="Pfam" id="PF00296">
    <property type="entry name" value="Bac_luciferase"/>
    <property type="match status" value="1"/>
</dbReference>
<dbReference type="AlphaFoldDB" id="A0A1S1NN05"/>
<keyword evidence="5" id="KW-1185">Reference proteome</keyword>
<feature type="domain" description="Luciferase-like" evidence="2">
    <location>
        <begin position="69"/>
        <end position="353"/>
    </location>
</feature>
<dbReference type="EMBL" id="PPEA01000651">
    <property type="protein sequence ID" value="PQM45398.1"/>
    <property type="molecule type" value="Genomic_DNA"/>
</dbReference>
<dbReference type="CDD" id="cd01097">
    <property type="entry name" value="Tetrahydromethanopterin_reductase"/>
    <property type="match status" value="1"/>
</dbReference>
<gene>
    <name evidence="3" type="ORF">BKN37_05705</name>
    <name evidence="4" type="ORF">C1Y40_04434</name>
</gene>
<keyword evidence="1 4" id="KW-0560">Oxidoreductase</keyword>
<evidence type="ECO:0000259" key="2">
    <source>
        <dbReference type="Pfam" id="PF00296"/>
    </source>
</evidence>
<reference evidence="3 5" key="1">
    <citation type="submission" date="2016-10" db="EMBL/GenBank/DDBJ databases">
        <title>Genome sequence of Mycobacterium talmonii.</title>
        <authorList>
            <person name="Greninger A.L."/>
            <person name="Elliott B."/>
            <person name="Vasireddy S."/>
            <person name="Vasireddy R."/>
        </authorList>
    </citation>
    <scope>NUCLEOTIDE SEQUENCE [LARGE SCALE GENOMIC DNA]</scope>
    <source>
        <strain evidence="3">MO-5499</strain>
        <strain evidence="5">NE-TNMC-100812</strain>
    </source>
</reference>
<comment type="caution">
    <text evidence="3">The sequence shown here is derived from an EMBL/GenBank/DDBJ whole genome shotgun (WGS) entry which is preliminary data.</text>
</comment>
<dbReference type="Proteomes" id="UP000238296">
    <property type="component" value="Unassembled WGS sequence"/>
</dbReference>
<dbReference type="EMBL" id="MLQM01000017">
    <property type="protein sequence ID" value="OHV05441.1"/>
    <property type="molecule type" value="Genomic_DNA"/>
</dbReference>
<dbReference type="InterPro" id="IPR050564">
    <property type="entry name" value="F420-G6PD/mer"/>
</dbReference>
<evidence type="ECO:0000313" key="4">
    <source>
        <dbReference type="EMBL" id="PQM45398.1"/>
    </source>
</evidence>
<accession>A0A1S1NN05</accession>
<dbReference type="InterPro" id="IPR011251">
    <property type="entry name" value="Luciferase-like_dom"/>
</dbReference>
<dbReference type="PANTHER" id="PTHR43244:SF1">
    <property type="entry name" value="5,10-METHYLENETETRAHYDROMETHANOPTERIN REDUCTASE"/>
    <property type="match status" value="1"/>
</dbReference>
<evidence type="ECO:0000313" key="3">
    <source>
        <dbReference type="EMBL" id="OHV05441.1"/>
    </source>
</evidence>
<sequence length="390" mass="43085">MATKPVKFGLFGNEFPPMEAALESFRRADRHGWQFLDLPDQIMSTHPLGMLTAPVPSADPAAPTSFYSEAWFGSMEMCAAASVLTENLEILLAVIDPLRRSPAVMAQEMMTLQHMSKGRMTFAIGAGEEKQFKPFGEVRTKPFTRLEEAAAIWQTLWQSGGEPITRESEFWPLTDAIFPIPAWEGGPPQLLFVGGGPRIQRLAGTVGNGWLTYLPGGSGNDNAWLADYIRGIREHAEKVGRDPEALRFNAQVVTVLAEDDKTAWELARHPNPGWIAVTAASIDASKTWEKWGFEHPLGNFNWAQDINPMLATPERVAEMTAEIPEQVTDFALVWGGPQRVAGRVQEMIDAGINEVSFFNMAASAEPEYGRHWAEQISQVITLLGGEPLRP</sequence>
<dbReference type="Gene3D" id="3.20.20.30">
    <property type="entry name" value="Luciferase-like domain"/>
    <property type="match status" value="1"/>
</dbReference>
<dbReference type="PANTHER" id="PTHR43244">
    <property type="match status" value="1"/>
</dbReference>
<dbReference type="RefSeq" id="WP_071023014.1">
    <property type="nucleotide sequence ID" value="NZ_MLQM01000017.1"/>
</dbReference>